<reference evidence="3 4" key="1">
    <citation type="submission" date="2019-07" db="EMBL/GenBank/DDBJ databases">
        <title>Whole genome shotgun sequence of Actinotalea fermentans NBRC 105374.</title>
        <authorList>
            <person name="Hosoyama A."/>
            <person name="Uohara A."/>
            <person name="Ohji S."/>
            <person name="Ichikawa N."/>
        </authorList>
    </citation>
    <scope>NUCLEOTIDE SEQUENCE [LARGE SCALE GENOMIC DNA]</scope>
    <source>
        <strain evidence="3 4">NBRC 105374</strain>
    </source>
</reference>
<evidence type="ECO:0000256" key="1">
    <source>
        <dbReference type="SAM" id="Phobius"/>
    </source>
</evidence>
<accession>A0A511YVU9</accession>
<proteinExistence type="predicted"/>
<keyword evidence="4" id="KW-1185">Reference proteome</keyword>
<feature type="domain" description="YdbS-like PH" evidence="2">
    <location>
        <begin position="84"/>
        <end position="148"/>
    </location>
</feature>
<dbReference type="OrthoDB" id="4350422at2"/>
<keyword evidence="1" id="KW-0812">Transmembrane</keyword>
<dbReference type="PANTHER" id="PTHR37938">
    <property type="entry name" value="BLL0215 PROTEIN"/>
    <property type="match status" value="1"/>
</dbReference>
<organism evidence="3 4">
    <name type="scientific">Actinotalea fermentans</name>
    <dbReference type="NCBI Taxonomy" id="43671"/>
    <lineage>
        <taxon>Bacteria</taxon>
        <taxon>Bacillati</taxon>
        <taxon>Actinomycetota</taxon>
        <taxon>Actinomycetes</taxon>
        <taxon>Micrococcales</taxon>
        <taxon>Cellulomonadaceae</taxon>
        <taxon>Actinotalea</taxon>
    </lineage>
</organism>
<sequence length="170" mass="19063">MVKESMLANGERVIFEAHSHWKNIFWPVVLLVALAGLVTVTLLEWLPDTEDQAVARWAVVAVAGLLGIAFGLWPIVVWLASQDTLTTRRLISRRGVFSREGRDIPIDRVQAVSYRRTLLDRILGCGTLIVQTAGETSDVELDDVAHIERRLLQVQEIILEEEIPAEDEAN</sequence>
<feature type="transmembrane region" description="Helical" evidence="1">
    <location>
        <begin position="57"/>
        <end position="80"/>
    </location>
</feature>
<dbReference type="InterPro" id="IPR005182">
    <property type="entry name" value="YdbS-like_PH"/>
</dbReference>
<protein>
    <recommendedName>
        <fullName evidence="2">YdbS-like PH domain-containing protein</fullName>
    </recommendedName>
</protein>
<gene>
    <name evidence="3" type="ORF">AFE02nite_10620</name>
</gene>
<evidence type="ECO:0000313" key="3">
    <source>
        <dbReference type="EMBL" id="GEN79328.1"/>
    </source>
</evidence>
<keyword evidence="1" id="KW-0472">Membrane</keyword>
<dbReference type="EMBL" id="BJYK01000001">
    <property type="protein sequence ID" value="GEN79328.1"/>
    <property type="molecule type" value="Genomic_DNA"/>
</dbReference>
<dbReference type="PANTHER" id="PTHR37938:SF1">
    <property type="entry name" value="BLL0215 PROTEIN"/>
    <property type="match status" value="1"/>
</dbReference>
<evidence type="ECO:0000259" key="2">
    <source>
        <dbReference type="Pfam" id="PF03703"/>
    </source>
</evidence>
<dbReference type="Pfam" id="PF03703">
    <property type="entry name" value="bPH_2"/>
    <property type="match status" value="1"/>
</dbReference>
<name>A0A511YVU9_9CELL</name>
<comment type="caution">
    <text evidence="3">The sequence shown here is derived from an EMBL/GenBank/DDBJ whole genome shotgun (WGS) entry which is preliminary data.</text>
</comment>
<evidence type="ECO:0000313" key="4">
    <source>
        <dbReference type="Proteomes" id="UP000321484"/>
    </source>
</evidence>
<feature type="transmembrane region" description="Helical" evidence="1">
    <location>
        <begin position="24"/>
        <end position="45"/>
    </location>
</feature>
<keyword evidence="1" id="KW-1133">Transmembrane helix</keyword>
<dbReference type="Proteomes" id="UP000321484">
    <property type="component" value="Unassembled WGS sequence"/>
</dbReference>
<dbReference type="AlphaFoldDB" id="A0A511YVU9"/>
<dbReference type="RefSeq" id="WP_034246983.1">
    <property type="nucleotide sequence ID" value="NZ_BJYK01000001.1"/>
</dbReference>